<reference evidence="1" key="1">
    <citation type="submission" date="2018-05" db="EMBL/GenBank/DDBJ databases">
        <authorList>
            <person name="Lanie J.A."/>
            <person name="Ng W.-L."/>
            <person name="Kazmierczak K.M."/>
            <person name="Andrzejewski T.M."/>
            <person name="Davidsen T.M."/>
            <person name="Wayne K.J."/>
            <person name="Tettelin H."/>
            <person name="Glass J.I."/>
            <person name="Rusch D."/>
            <person name="Podicherti R."/>
            <person name="Tsui H.-C.T."/>
            <person name="Winkler M.E."/>
        </authorList>
    </citation>
    <scope>NUCLEOTIDE SEQUENCE</scope>
</reference>
<dbReference type="PANTHER" id="PTHR43757:SF2">
    <property type="entry name" value="AMINOMETHYLTRANSFERASE, MITOCHONDRIAL"/>
    <property type="match status" value="1"/>
</dbReference>
<evidence type="ECO:0000313" key="1">
    <source>
        <dbReference type="EMBL" id="SVE59895.1"/>
    </source>
</evidence>
<feature type="non-terminal residue" evidence="1">
    <location>
        <position position="40"/>
    </location>
</feature>
<dbReference type="PANTHER" id="PTHR43757">
    <property type="entry name" value="AMINOMETHYLTRANSFERASE"/>
    <property type="match status" value="1"/>
</dbReference>
<proteinExistence type="predicted"/>
<dbReference type="InterPro" id="IPR028896">
    <property type="entry name" value="GcvT/YgfZ/DmdA"/>
</dbReference>
<protein>
    <submittedName>
        <fullName evidence="1">Uncharacterized protein</fullName>
    </submittedName>
</protein>
<organism evidence="1">
    <name type="scientific">marine metagenome</name>
    <dbReference type="NCBI Taxonomy" id="408172"/>
    <lineage>
        <taxon>unclassified sequences</taxon>
        <taxon>metagenomes</taxon>
        <taxon>ecological metagenomes</taxon>
    </lineage>
</organism>
<dbReference type="EMBL" id="UINC01228540">
    <property type="protein sequence ID" value="SVE59895.1"/>
    <property type="molecule type" value="Genomic_DNA"/>
</dbReference>
<dbReference type="InterPro" id="IPR027266">
    <property type="entry name" value="TrmE/GcvT-like"/>
</dbReference>
<dbReference type="SUPFAM" id="SSF103025">
    <property type="entry name" value="Folate-binding domain"/>
    <property type="match status" value="1"/>
</dbReference>
<sequence length="40" mass="4601">MSAFAGFDMPINYRTGIIAEHKHCREETALFDASHMAQFR</sequence>
<name>A0A383EUH3_9ZZZZ</name>
<dbReference type="Gene3D" id="3.30.1360.120">
    <property type="entry name" value="Probable tRNA modification gtpase trme, domain 1"/>
    <property type="match status" value="1"/>
</dbReference>
<dbReference type="AlphaFoldDB" id="A0A383EUH3"/>
<gene>
    <name evidence="1" type="ORF">METZ01_LOCUS512749</name>
</gene>
<accession>A0A383EUH3</accession>